<evidence type="ECO:0000256" key="1">
    <source>
        <dbReference type="ARBA" id="ARBA00009402"/>
    </source>
</evidence>
<reference evidence="7 8" key="1">
    <citation type="submission" date="2014-10" db="EMBL/GenBank/DDBJ databases">
        <title>Draft genome sequence of Actinoplanes utahensis NRRL 12052.</title>
        <authorList>
            <person name="Velasco-Bucheli B."/>
            <person name="del Cerro C."/>
            <person name="Hormigo D."/>
            <person name="Garcia J.L."/>
            <person name="Acebal C."/>
            <person name="Arroyo M."/>
            <person name="de la Mata I."/>
        </authorList>
    </citation>
    <scope>NUCLEOTIDE SEQUENCE [LARGE SCALE GENOMIC DNA]</scope>
    <source>
        <strain evidence="7 8">NRRL 12052</strain>
    </source>
</reference>
<dbReference type="STRING" id="1869.MB27_20910"/>
<evidence type="ECO:0000256" key="2">
    <source>
        <dbReference type="ARBA" id="ARBA00022578"/>
    </source>
</evidence>
<dbReference type="Proteomes" id="UP000054537">
    <property type="component" value="Unassembled WGS sequence"/>
</dbReference>
<feature type="domain" description="Tn3 transposase DDE" evidence="5">
    <location>
        <begin position="590"/>
        <end position="980"/>
    </location>
</feature>
<dbReference type="Pfam" id="PF13700">
    <property type="entry name" value="DUF4158"/>
    <property type="match status" value="1"/>
</dbReference>
<dbReference type="GO" id="GO:0004803">
    <property type="term" value="F:transposase activity"/>
    <property type="evidence" value="ECO:0007669"/>
    <property type="project" value="InterPro"/>
</dbReference>
<feature type="domain" description="DUF4158" evidence="6">
    <location>
        <begin position="7"/>
        <end position="168"/>
    </location>
</feature>
<keyword evidence="4" id="KW-0233">DNA recombination</keyword>
<dbReference type="InterPro" id="IPR025296">
    <property type="entry name" value="DUF4158"/>
</dbReference>
<keyword evidence="2" id="KW-0815">Transposition</keyword>
<proteinExistence type="inferred from homology"/>
<accession>A0A0A6UMZ9</accession>
<keyword evidence="3" id="KW-0238">DNA-binding</keyword>
<comment type="similarity">
    <text evidence="1">Belongs to the transposase 7 family.</text>
</comment>
<organism evidence="7 8">
    <name type="scientific">Actinoplanes utahensis</name>
    <dbReference type="NCBI Taxonomy" id="1869"/>
    <lineage>
        <taxon>Bacteria</taxon>
        <taxon>Bacillati</taxon>
        <taxon>Actinomycetota</taxon>
        <taxon>Actinomycetes</taxon>
        <taxon>Micromonosporales</taxon>
        <taxon>Micromonosporaceae</taxon>
        <taxon>Actinoplanes</taxon>
    </lineage>
</organism>
<evidence type="ECO:0000259" key="5">
    <source>
        <dbReference type="Pfam" id="PF01526"/>
    </source>
</evidence>
<keyword evidence="8" id="KW-1185">Reference proteome</keyword>
<evidence type="ECO:0000256" key="3">
    <source>
        <dbReference type="ARBA" id="ARBA00023125"/>
    </source>
</evidence>
<sequence>MATRDVFSDEELRQLREFPEIDRAELIRYFTLASPDEMFVRKFRGQGNVLGAAVQLSTLGWLGFVPDEVASAPVAAVTRLSERLGITAGLLDGYGVREQTRTDHLREIARYAGWRPADEVQWKQLQEFLFSRAMEHDSPRLLFRLACEYLASVRVIRPGVVNVLERVATARDRALAETWTRVEHLLQSEQRRAELDALLVVDPYRGRTPLAWLGTGPTQASPAAVKGELEKLAYLRRLDAHTLDLSALPAERRRFLAGVGRRLTGQALQRREPQRRYPILLTLIAQSAVDVLDETLLLFDQAVSARETVARAKMNEALAERAKGGENRQQLLDDILTIVLDPAVGDDAVGSLLRERIGLDRMRAAWGARQQRLPRDHGHLSMLDASMPYLRQFAPDVLAAVRFAGGVGTDELLRAVSILAELYATGARKVPSSAPVGFVPAKWAGYLVTAADAGDTTAYRHYWELCVLLGLRDGLRSGDVFVPGSRRYADPASFLLTPEQWEPQRAEFCALVGKPMAAADALALADDELHTALADVEALLSAGGDTGQIRLTGDGELIIPQLSAEDIPAEADLLRDEMTGMLPKVPFASVLVEVDARTGFLDHLVHAGGKVSRPAELKRNLIYVIVAEATNMGLTAMAQSCGVPYDVLAWTAEWYFRPETLEAANAAIVNYHHRLPLTSAFGPGTLSSSDGQRFPTKGKSITARAMSRYFARGQGVSVYTHVSDQHSTIDTKVIVATAPEGHYVLDGHLGNATDLPVVEHATDTHGASLANFALFDLVGRQLSPRIRDLGKITLYRTGAKADFVARYPHAGPLLTRRLNTELITATWDDLLRVAASVKYGHATAALVVGKLCSSKRQQNALTSAIKEYGALRRTVYAARYLADPAYRRRIARQLNKGENLHALRRELAYAGEGALRRRHHEQQSEQMWCLTVATNAIVTWTSEYYGLAVAALRRGGRPVDEDLLAHVWPSHHANVHFYGTHSVDIDGELAQLDADGYRPLLLPAYCGEHG</sequence>
<dbReference type="RefSeq" id="WP_043526786.1">
    <property type="nucleotide sequence ID" value="NZ_BAABKU010000030.1"/>
</dbReference>
<dbReference type="Pfam" id="PF01526">
    <property type="entry name" value="DDE_Tnp_Tn3"/>
    <property type="match status" value="1"/>
</dbReference>
<dbReference type="GO" id="GO:0006313">
    <property type="term" value="P:DNA transposition"/>
    <property type="evidence" value="ECO:0007669"/>
    <property type="project" value="InterPro"/>
</dbReference>
<evidence type="ECO:0000259" key="6">
    <source>
        <dbReference type="Pfam" id="PF13700"/>
    </source>
</evidence>
<comment type="caution">
    <text evidence="7">The sequence shown here is derived from an EMBL/GenBank/DDBJ whole genome shotgun (WGS) entry which is preliminary data.</text>
</comment>
<dbReference type="InterPro" id="IPR047653">
    <property type="entry name" value="Tn3-like_transpos"/>
</dbReference>
<evidence type="ECO:0000256" key="4">
    <source>
        <dbReference type="ARBA" id="ARBA00023172"/>
    </source>
</evidence>
<protein>
    <submittedName>
        <fullName evidence="7">Transposase</fullName>
    </submittedName>
</protein>
<name>A0A0A6UMZ9_ACTUT</name>
<dbReference type="OrthoDB" id="3538665at2"/>
<dbReference type="GO" id="GO:0003677">
    <property type="term" value="F:DNA binding"/>
    <property type="evidence" value="ECO:0007669"/>
    <property type="project" value="UniProtKB-KW"/>
</dbReference>
<dbReference type="EMBL" id="JRTT01000024">
    <property type="protein sequence ID" value="KHD75694.1"/>
    <property type="molecule type" value="Genomic_DNA"/>
</dbReference>
<dbReference type="AlphaFoldDB" id="A0A0A6UMZ9"/>
<evidence type="ECO:0000313" key="7">
    <source>
        <dbReference type="EMBL" id="KHD75694.1"/>
    </source>
</evidence>
<gene>
    <name evidence="7" type="ORF">MB27_20910</name>
</gene>
<dbReference type="NCBIfam" id="NF033527">
    <property type="entry name" value="transpos_Tn3"/>
    <property type="match status" value="1"/>
</dbReference>
<dbReference type="eggNOG" id="COG4644">
    <property type="taxonomic scope" value="Bacteria"/>
</dbReference>
<dbReference type="InterPro" id="IPR002513">
    <property type="entry name" value="Tn3_Tnp_DDE_dom"/>
</dbReference>
<evidence type="ECO:0000313" key="8">
    <source>
        <dbReference type="Proteomes" id="UP000054537"/>
    </source>
</evidence>